<dbReference type="PANTHER" id="PTHR21683">
    <property type="entry name" value="COILED-COIL DOMAIN-CONTAINING PROTEIN 42 LIKE-2-LIKE-RELATED"/>
    <property type="match status" value="1"/>
</dbReference>
<dbReference type="AlphaFoldDB" id="A0A151N4R9"/>
<feature type="domain" description="DUF4200" evidence="3">
    <location>
        <begin position="37"/>
        <end position="155"/>
    </location>
</feature>
<evidence type="ECO:0000256" key="1">
    <source>
        <dbReference type="ARBA" id="ARBA00023054"/>
    </source>
</evidence>
<accession>A0A151N4R9</accession>
<evidence type="ECO:0000313" key="4">
    <source>
        <dbReference type="EMBL" id="KYO31780.1"/>
    </source>
</evidence>
<dbReference type="GO" id="GO:0005856">
    <property type="term" value="C:cytoskeleton"/>
    <property type="evidence" value="ECO:0007669"/>
    <property type="project" value="UniProtKB-ARBA"/>
</dbReference>
<dbReference type="EMBL" id="AKHW03004053">
    <property type="protein sequence ID" value="KYO31780.1"/>
    <property type="molecule type" value="Genomic_DNA"/>
</dbReference>
<evidence type="ECO:0000259" key="3">
    <source>
        <dbReference type="Pfam" id="PF13863"/>
    </source>
</evidence>
<sequence>MASELDEYVRAAFRDKLLLLPKMPEREDDYLTSAARLLEKKREMEEVEQALLAQREEFQVKMESLQQRREELEHKEEQLKEAFFKFDKFLKENDAKRHRALRKASGERLQAARSNVEAIHLRQEIARLLRERDKLQRRLEANDIFRSYLQTVIEKTEQFQEIKEMIDRVRTLVATQAVLVQRELGSREQVEEEHAQLQRYLEESNNKVLQCNNRLAELQTQLEQARVRVHQWESKWTEIQTTAAKKTLELGQIKMAALNLFQMVTKQMKLQVDIPLEDTEAQLDKVLLCMTDLMAISVVPRQPCGWVKASRDGKRFQVPGIATPSPWTKPWQGP</sequence>
<dbReference type="PANTHER" id="PTHR21683:SF2">
    <property type="entry name" value="COILED-COIL DOMAIN-CONTAINING PROTEIN 42 LIKE-2-LIKE"/>
    <property type="match status" value="1"/>
</dbReference>
<name>A0A151N4R9_ALLMI</name>
<reference evidence="4 5" key="1">
    <citation type="journal article" date="2012" name="Genome Biol.">
        <title>Sequencing three crocodilian genomes to illuminate the evolution of archosaurs and amniotes.</title>
        <authorList>
            <person name="St John J.A."/>
            <person name="Braun E.L."/>
            <person name="Isberg S.R."/>
            <person name="Miles L.G."/>
            <person name="Chong A.Y."/>
            <person name="Gongora J."/>
            <person name="Dalzell P."/>
            <person name="Moran C."/>
            <person name="Bed'hom B."/>
            <person name="Abzhanov A."/>
            <person name="Burgess S.C."/>
            <person name="Cooksey A.M."/>
            <person name="Castoe T.A."/>
            <person name="Crawford N.G."/>
            <person name="Densmore L.D."/>
            <person name="Drew J.C."/>
            <person name="Edwards S.V."/>
            <person name="Faircloth B.C."/>
            <person name="Fujita M.K."/>
            <person name="Greenwold M.J."/>
            <person name="Hoffmann F.G."/>
            <person name="Howard J.M."/>
            <person name="Iguchi T."/>
            <person name="Janes D.E."/>
            <person name="Khan S.Y."/>
            <person name="Kohno S."/>
            <person name="de Koning A.J."/>
            <person name="Lance S.L."/>
            <person name="McCarthy F.M."/>
            <person name="McCormack J.E."/>
            <person name="Merchant M.E."/>
            <person name="Peterson D.G."/>
            <person name="Pollock D.D."/>
            <person name="Pourmand N."/>
            <person name="Raney B.J."/>
            <person name="Roessler K.A."/>
            <person name="Sanford J.R."/>
            <person name="Sawyer R.H."/>
            <person name="Schmidt C.J."/>
            <person name="Triplett E.W."/>
            <person name="Tuberville T.D."/>
            <person name="Venegas-Anaya M."/>
            <person name="Howard J.T."/>
            <person name="Jarvis E.D."/>
            <person name="Guillette L.J.Jr."/>
            <person name="Glenn T.C."/>
            <person name="Green R.E."/>
            <person name="Ray D.A."/>
        </authorList>
    </citation>
    <scope>NUCLEOTIDE SEQUENCE [LARGE SCALE GENOMIC DNA]</scope>
    <source>
        <strain evidence="4">KSC_2009_1</strain>
    </source>
</reference>
<dbReference type="Pfam" id="PF13863">
    <property type="entry name" value="DUF4200"/>
    <property type="match status" value="1"/>
</dbReference>
<gene>
    <name evidence="4" type="primary">CFAP73</name>
    <name evidence="4" type="ORF">Y1Q_0022852</name>
</gene>
<feature type="coiled-coil region" evidence="2">
    <location>
        <begin position="34"/>
        <end position="85"/>
    </location>
</feature>
<dbReference type="Proteomes" id="UP000050525">
    <property type="component" value="Unassembled WGS sequence"/>
</dbReference>
<keyword evidence="5" id="KW-1185">Reference proteome</keyword>
<dbReference type="InterPro" id="IPR051147">
    <property type="entry name" value="CFAP_domain-containing"/>
</dbReference>
<evidence type="ECO:0000313" key="5">
    <source>
        <dbReference type="Proteomes" id="UP000050525"/>
    </source>
</evidence>
<keyword evidence="1 2" id="KW-0175">Coiled coil</keyword>
<organism evidence="4 5">
    <name type="scientific">Alligator mississippiensis</name>
    <name type="common">American alligator</name>
    <dbReference type="NCBI Taxonomy" id="8496"/>
    <lineage>
        <taxon>Eukaryota</taxon>
        <taxon>Metazoa</taxon>
        <taxon>Chordata</taxon>
        <taxon>Craniata</taxon>
        <taxon>Vertebrata</taxon>
        <taxon>Euteleostomi</taxon>
        <taxon>Archelosauria</taxon>
        <taxon>Archosauria</taxon>
        <taxon>Crocodylia</taxon>
        <taxon>Alligatoridae</taxon>
        <taxon>Alligatorinae</taxon>
        <taxon>Alligator</taxon>
    </lineage>
</organism>
<dbReference type="STRING" id="8496.A0A151N4R9"/>
<protein>
    <submittedName>
        <fullName evidence="4">Coiled-coil domain-containing protein 42B</fullName>
    </submittedName>
</protein>
<evidence type="ECO:0000256" key="2">
    <source>
        <dbReference type="SAM" id="Coils"/>
    </source>
</evidence>
<dbReference type="InterPro" id="IPR025252">
    <property type="entry name" value="DUF4200"/>
</dbReference>
<feature type="coiled-coil region" evidence="2">
    <location>
        <begin position="187"/>
        <end position="235"/>
    </location>
</feature>
<comment type="caution">
    <text evidence="4">The sequence shown here is derived from an EMBL/GenBank/DDBJ whole genome shotgun (WGS) entry which is preliminary data.</text>
</comment>
<proteinExistence type="predicted"/>